<accession>A0A5J6T2A1</accession>
<organism evidence="1 2">
    <name type="scientific">Mycobacterium phage Jeeves</name>
    <dbReference type="NCBI Taxonomy" id="2652402"/>
    <lineage>
        <taxon>Viruses</taxon>
        <taxon>Duplodnaviria</taxon>
        <taxon>Heunggongvirae</taxon>
        <taxon>Uroviricota</taxon>
        <taxon>Caudoviricetes</taxon>
        <taxon>Luchadorvirus</taxon>
        <taxon>Luchadorvirus jeeves</taxon>
        <taxon>Lucadorvirus jeeves</taxon>
    </lineage>
</organism>
<name>A0A5J6T2A1_9CAUD</name>
<dbReference type="Proteomes" id="UP000327532">
    <property type="component" value="Segment"/>
</dbReference>
<protein>
    <submittedName>
        <fullName evidence="1">Terminase</fullName>
    </submittedName>
</protein>
<evidence type="ECO:0000313" key="1">
    <source>
        <dbReference type="EMBL" id="QFG04486.1"/>
    </source>
</evidence>
<dbReference type="KEGG" id="vg:65122266"/>
<keyword evidence="2" id="KW-1185">Reference proteome</keyword>
<dbReference type="RefSeq" id="YP_010104321.1">
    <property type="nucleotide sequence ID" value="NC_055817.1"/>
</dbReference>
<dbReference type="GeneID" id="65122266"/>
<dbReference type="EMBL" id="MN310541">
    <property type="protein sequence ID" value="QFG04486.1"/>
    <property type="molecule type" value="Genomic_DNA"/>
</dbReference>
<evidence type="ECO:0000313" key="2">
    <source>
        <dbReference type="Proteomes" id="UP000327532"/>
    </source>
</evidence>
<sequence length="585" mass="65258">MSLNNHTVELAPSPPHIVGPSWVRTITGDWHLPEKTLGWGVLAWMAEYVNTPGGHDDPERLRRLIEMSEMGIPVNELMFLPTDEQVRLILWWYAVDDKGQYVYREGVIRRLKGWGKDPFAAAMALAELCGPVAFSHFDADGQPVGKRRNAPWITIAAVSQDQTKNTFSLFPVMISKRLKSEYSLDVNRFIIYSDGGAGRIEAATSSPASMEGNRPTFVIQNETQWWGQGPDGKVNDGHSMASVIEGNMTKVEGARTLSICNAHIPGTETVAEKAYVEYQDVLSGKSVDTGAMYDALEAPADTPISEIPSQKEDPVGFEEGIAKLREGLLIARGDSTWLPIDDIIKSILSTKNVITESRRKFLNQVNASEDSWLSPQEWDRVAQVDPVFKLEPKQKITLGFDGSKSNDWTALVACRVDDGMLFVLNIWNPEKYGGEVPREDVDAAVHSAFARYDVVAFRADVKEFEAYVDQWGRAYKKKLKVNASPNNPVAFDMRGQQKRFAFDCERLEDAVLEREVSHDGNPVLRQHVLNAKRHPTTYDAISIRKVTKDSSKKIDAAVCAVLAFGARQDYLMSKKARTGRVAVVR</sequence>
<reference evidence="1 2" key="1">
    <citation type="submission" date="2019-08" db="EMBL/GenBank/DDBJ databases">
        <authorList>
            <person name="Pratt D."/>
            <person name="Casey M."/>
            <person name="Delaney K."/>
            <person name="Garza G."/>
            <person name="Hunt M."/>
            <person name="Riley S."/>
            <person name="Reid J."/>
            <person name="Ettinger A.-S.H."/>
            <person name="Ettinger W.F."/>
            <person name="Fay M."/>
            <person name="Mckenzie S.K."/>
            <person name="Anders K.R."/>
            <person name="Garlena R.A."/>
            <person name="Russell D.A."/>
            <person name="Pope W.H."/>
            <person name="Jacobs-Sera D."/>
            <person name="Hatfull G.F."/>
        </authorList>
    </citation>
    <scope>NUCLEOTIDE SEQUENCE [LARGE SCALE GENOMIC DNA]</scope>
</reference>
<gene>
    <name evidence="1" type="primary">11</name>
    <name evidence="1" type="ORF">SEA_JEEVES_11</name>
</gene>
<proteinExistence type="predicted"/>